<evidence type="ECO:0000313" key="5">
    <source>
        <dbReference type="EMBL" id="SNB72584.1"/>
    </source>
</evidence>
<dbReference type="Proteomes" id="UP000215450">
    <property type="component" value="Unassembled WGS sequence"/>
</dbReference>
<name>A0A238TC47_9NEIS</name>
<evidence type="ECO:0000313" key="6">
    <source>
        <dbReference type="Proteomes" id="UP000215450"/>
    </source>
</evidence>
<organism evidence="5 6">
    <name type="scientific">Kingella negevensis</name>
    <dbReference type="NCBI Taxonomy" id="1522312"/>
    <lineage>
        <taxon>Bacteria</taxon>
        <taxon>Pseudomonadati</taxon>
        <taxon>Pseudomonadota</taxon>
        <taxon>Betaproteobacteria</taxon>
        <taxon>Neisseriales</taxon>
        <taxon>Neisseriaceae</taxon>
        <taxon>Kingella</taxon>
    </lineage>
</organism>
<dbReference type="EMBL" id="FXUV02000030">
    <property type="protein sequence ID" value="SNB72584.1"/>
    <property type="molecule type" value="Genomic_DNA"/>
</dbReference>
<proteinExistence type="predicted"/>
<gene>
    <name evidence="4" type="ORF">KEBURONENSIS_00413</name>
    <name evidence="5" type="ORF">KEBURONENSIS_01466</name>
</gene>
<feature type="region of interest" description="Disordered" evidence="2">
    <location>
        <begin position="89"/>
        <end position="111"/>
    </location>
</feature>
<protein>
    <recommendedName>
        <fullName evidence="7">DUF4124 domain-containing protein</fullName>
    </recommendedName>
</protein>
<dbReference type="AlphaFoldDB" id="A0A238TC47"/>
<keyword evidence="6" id="KW-1185">Reference proteome</keyword>
<evidence type="ECO:0000313" key="4">
    <source>
        <dbReference type="EMBL" id="SMQ13043.1"/>
    </source>
</evidence>
<sequence>MKTKILASVLVLAASQMVAAEIYSCGDGCYTSSPKKATGGKAKLGNKIGSYTSVMPERVSPTVTAEAASKAEPKAAPVRTAAVRRAPAYVAPSRPATAPTQTAAAPAAPRMSATRASGRRTILEQELNNERTALSQAQKALADGRAVSTNDENHQARVRQLESAVLDRQQNIQALQRELSRM</sequence>
<reference evidence="4" key="1">
    <citation type="submission" date="2017-05" db="EMBL/GenBank/DDBJ databases">
        <authorList>
            <person name="Song R."/>
            <person name="Chenine A.L."/>
            <person name="Ruprecht R.M."/>
        </authorList>
    </citation>
    <scope>NUCLEOTIDE SEQUENCE</scope>
    <source>
        <strain evidence="4">Kingella_eburonensis</strain>
    </source>
</reference>
<evidence type="ECO:0000256" key="2">
    <source>
        <dbReference type="SAM" id="MobiDB-lite"/>
    </source>
</evidence>
<reference evidence="5 6" key="2">
    <citation type="submission" date="2017-06" db="EMBL/GenBank/DDBJ databases">
        <authorList>
            <person name="Kim H.J."/>
            <person name="Triplett B.A."/>
        </authorList>
    </citation>
    <scope>NUCLEOTIDE SEQUENCE [LARGE SCALE GENOMIC DNA]</scope>
    <source>
        <strain evidence="5">Kingella_eburonensis</strain>
    </source>
</reference>
<dbReference type="EMBL" id="FXUV01000041">
    <property type="protein sequence ID" value="SMQ13043.1"/>
    <property type="molecule type" value="Genomic_DNA"/>
</dbReference>
<evidence type="ECO:0000256" key="1">
    <source>
        <dbReference type="SAM" id="Coils"/>
    </source>
</evidence>
<dbReference type="STRING" id="1522312.GCA_900177895_01123"/>
<accession>A0A238TC47</accession>
<evidence type="ECO:0008006" key="7">
    <source>
        <dbReference type="Google" id="ProtNLM"/>
    </source>
</evidence>
<feature type="coiled-coil region" evidence="1">
    <location>
        <begin position="120"/>
        <end position="178"/>
    </location>
</feature>
<dbReference type="RefSeq" id="WP_095063087.1">
    <property type="nucleotide sequence ID" value="NZ_FXUV02000030.1"/>
</dbReference>
<feature type="signal peptide" evidence="3">
    <location>
        <begin position="1"/>
        <end position="19"/>
    </location>
</feature>
<keyword evidence="3" id="KW-0732">Signal</keyword>
<feature type="chain" id="PRO_5015075280" description="DUF4124 domain-containing protein" evidence="3">
    <location>
        <begin position="20"/>
        <end position="182"/>
    </location>
</feature>
<keyword evidence="1" id="KW-0175">Coiled coil</keyword>
<dbReference type="OrthoDB" id="8601928at2"/>
<evidence type="ECO:0000256" key="3">
    <source>
        <dbReference type="SAM" id="SignalP"/>
    </source>
</evidence>